<dbReference type="RefSeq" id="WP_090197882.1">
    <property type="nucleotide sequence ID" value="NZ_LT629785.1"/>
</dbReference>
<evidence type="ECO:0000259" key="1">
    <source>
        <dbReference type="Pfam" id="PF09012"/>
    </source>
</evidence>
<dbReference type="Gene3D" id="1.10.10.10">
    <property type="entry name" value="Winged helix-like DNA-binding domain superfamily/Winged helix DNA-binding domain"/>
    <property type="match status" value="1"/>
</dbReference>
<dbReference type="SUPFAM" id="SSF46785">
    <property type="entry name" value="Winged helix' DNA-binding domain"/>
    <property type="match status" value="1"/>
</dbReference>
<feature type="domain" description="Transcriptional regulator HTH-type FeoC" evidence="1">
    <location>
        <begin position="3"/>
        <end position="64"/>
    </location>
</feature>
<evidence type="ECO:0000313" key="3">
    <source>
        <dbReference type="Proteomes" id="UP000243232"/>
    </source>
</evidence>
<reference evidence="3" key="1">
    <citation type="submission" date="2016-10" db="EMBL/GenBank/DDBJ databases">
        <authorList>
            <person name="Varghese N."/>
            <person name="Submissions S."/>
        </authorList>
    </citation>
    <scope>NUCLEOTIDE SEQUENCE [LARGE SCALE GENOMIC DNA]</scope>
    <source>
        <strain evidence="3">DSM 17875</strain>
    </source>
</reference>
<accession>A0A1H2HVV8</accession>
<keyword evidence="3" id="KW-1185">Reference proteome</keyword>
<sequence length="80" mass="8868">MLLRDLREQLQAAGSVPLVELAQRNGLPLEQLLTLLEPWRKRGRVLLVEAPGSCSSRRCGSCSSPCTEQRLVQWQASLPA</sequence>
<dbReference type="InterPro" id="IPR036390">
    <property type="entry name" value="WH_DNA-bd_sf"/>
</dbReference>
<dbReference type="AlphaFoldDB" id="A0A1H2HVV8"/>
<protein>
    <submittedName>
        <fullName evidence="2">FeoC like transcriptional regulator</fullName>
    </submittedName>
</protein>
<dbReference type="Pfam" id="PF09012">
    <property type="entry name" value="FeoC"/>
    <property type="match status" value="1"/>
</dbReference>
<name>A0A1H2HVV8_9PSED</name>
<dbReference type="STRING" id="364197.SAMN05216296_3307"/>
<dbReference type="EMBL" id="LT629785">
    <property type="protein sequence ID" value="SDU36033.1"/>
    <property type="molecule type" value="Genomic_DNA"/>
</dbReference>
<proteinExistence type="predicted"/>
<dbReference type="Proteomes" id="UP000243232">
    <property type="component" value="Chromosome I"/>
</dbReference>
<dbReference type="InterPro" id="IPR036388">
    <property type="entry name" value="WH-like_DNA-bd_sf"/>
</dbReference>
<organism evidence="2 3">
    <name type="scientific">Pseudomonas pohangensis</name>
    <dbReference type="NCBI Taxonomy" id="364197"/>
    <lineage>
        <taxon>Bacteria</taxon>
        <taxon>Pseudomonadati</taxon>
        <taxon>Pseudomonadota</taxon>
        <taxon>Gammaproteobacteria</taxon>
        <taxon>Pseudomonadales</taxon>
        <taxon>Pseudomonadaceae</taxon>
        <taxon>Pseudomonas</taxon>
    </lineage>
</organism>
<dbReference type="InterPro" id="IPR015102">
    <property type="entry name" value="Tscrpt_reg_HTH_FeoC"/>
</dbReference>
<evidence type="ECO:0000313" key="2">
    <source>
        <dbReference type="EMBL" id="SDU36033.1"/>
    </source>
</evidence>
<gene>
    <name evidence="2" type="ORF">SAMN05216296_3307</name>
</gene>